<evidence type="ECO:0000313" key="1">
    <source>
        <dbReference type="EMBL" id="BAT07896.1"/>
    </source>
</evidence>
<name>A0A0P0XMK2_ORYSJ</name>
<dbReference type="InParanoid" id="A0A0P0XMK2"/>
<reference evidence="2" key="1">
    <citation type="journal article" date="2005" name="Nature">
        <title>The map-based sequence of the rice genome.</title>
        <authorList>
            <consortium name="International rice genome sequencing project (IRGSP)"/>
            <person name="Matsumoto T."/>
            <person name="Wu J."/>
            <person name="Kanamori H."/>
            <person name="Katayose Y."/>
            <person name="Fujisawa M."/>
            <person name="Namiki N."/>
            <person name="Mizuno H."/>
            <person name="Yamamoto K."/>
            <person name="Antonio B.A."/>
            <person name="Baba T."/>
            <person name="Sakata K."/>
            <person name="Nagamura Y."/>
            <person name="Aoki H."/>
            <person name="Arikawa K."/>
            <person name="Arita K."/>
            <person name="Bito T."/>
            <person name="Chiden Y."/>
            <person name="Fujitsuka N."/>
            <person name="Fukunaka R."/>
            <person name="Hamada M."/>
            <person name="Harada C."/>
            <person name="Hayashi A."/>
            <person name="Hijishita S."/>
            <person name="Honda M."/>
            <person name="Hosokawa S."/>
            <person name="Ichikawa Y."/>
            <person name="Idonuma A."/>
            <person name="Iijima M."/>
            <person name="Ikeda M."/>
            <person name="Ikeno M."/>
            <person name="Ito K."/>
            <person name="Ito S."/>
            <person name="Ito T."/>
            <person name="Ito Y."/>
            <person name="Ito Y."/>
            <person name="Iwabuchi A."/>
            <person name="Kamiya K."/>
            <person name="Karasawa W."/>
            <person name="Kurita K."/>
            <person name="Katagiri S."/>
            <person name="Kikuta A."/>
            <person name="Kobayashi H."/>
            <person name="Kobayashi N."/>
            <person name="Machita K."/>
            <person name="Maehara T."/>
            <person name="Masukawa M."/>
            <person name="Mizubayashi T."/>
            <person name="Mukai Y."/>
            <person name="Nagasaki H."/>
            <person name="Nagata Y."/>
            <person name="Naito S."/>
            <person name="Nakashima M."/>
            <person name="Nakama Y."/>
            <person name="Nakamichi Y."/>
            <person name="Nakamura M."/>
            <person name="Meguro A."/>
            <person name="Negishi M."/>
            <person name="Ohta I."/>
            <person name="Ohta T."/>
            <person name="Okamoto M."/>
            <person name="Ono N."/>
            <person name="Saji S."/>
            <person name="Sakaguchi M."/>
            <person name="Sakai K."/>
            <person name="Shibata M."/>
            <person name="Shimokawa T."/>
            <person name="Song J."/>
            <person name="Takazaki Y."/>
            <person name="Terasawa K."/>
            <person name="Tsugane M."/>
            <person name="Tsuji K."/>
            <person name="Ueda S."/>
            <person name="Waki K."/>
            <person name="Yamagata H."/>
            <person name="Yamamoto M."/>
            <person name="Yamamoto S."/>
            <person name="Yamane H."/>
            <person name="Yoshiki S."/>
            <person name="Yoshihara R."/>
            <person name="Yukawa K."/>
            <person name="Zhong H."/>
            <person name="Yano M."/>
            <person name="Yuan Q."/>
            <person name="Ouyang S."/>
            <person name="Liu J."/>
            <person name="Jones K.M."/>
            <person name="Gansberger K."/>
            <person name="Moffat K."/>
            <person name="Hill J."/>
            <person name="Bera J."/>
            <person name="Fadrosh D."/>
            <person name="Jin S."/>
            <person name="Johri S."/>
            <person name="Kim M."/>
            <person name="Overton L."/>
            <person name="Reardon M."/>
            <person name="Tsitrin T."/>
            <person name="Vuong H."/>
            <person name="Weaver B."/>
            <person name="Ciecko A."/>
            <person name="Tallon L."/>
            <person name="Jackson J."/>
            <person name="Pai G."/>
            <person name="Aken S.V."/>
            <person name="Utterback T."/>
            <person name="Reidmuller S."/>
            <person name="Feldblyum T."/>
            <person name="Hsiao J."/>
            <person name="Zismann V."/>
            <person name="Iobst S."/>
            <person name="de Vazeille A.R."/>
            <person name="Buell C.R."/>
            <person name="Ying K."/>
            <person name="Li Y."/>
            <person name="Lu T."/>
            <person name="Huang Y."/>
            <person name="Zhao Q."/>
            <person name="Feng Q."/>
            <person name="Zhang L."/>
            <person name="Zhu J."/>
            <person name="Weng Q."/>
            <person name="Mu J."/>
            <person name="Lu Y."/>
            <person name="Fan D."/>
            <person name="Liu Y."/>
            <person name="Guan J."/>
            <person name="Zhang Y."/>
            <person name="Yu S."/>
            <person name="Liu X."/>
            <person name="Zhang Y."/>
            <person name="Hong G."/>
            <person name="Han B."/>
            <person name="Choisne N."/>
            <person name="Demange N."/>
            <person name="Orjeda G."/>
            <person name="Samain S."/>
            <person name="Cattolico L."/>
            <person name="Pelletier E."/>
            <person name="Couloux A."/>
            <person name="Segurens B."/>
            <person name="Wincker P."/>
            <person name="D'Hont A."/>
            <person name="Scarpelli C."/>
            <person name="Weissenbach J."/>
            <person name="Salanoubat M."/>
            <person name="Quetier F."/>
            <person name="Yu Y."/>
            <person name="Kim H.R."/>
            <person name="Rambo T."/>
            <person name="Currie J."/>
            <person name="Collura K."/>
            <person name="Luo M."/>
            <person name="Yang T."/>
            <person name="Ammiraju J.S.S."/>
            <person name="Engler F."/>
            <person name="Soderlund C."/>
            <person name="Wing R.A."/>
            <person name="Palmer L.E."/>
            <person name="de la Bastide M."/>
            <person name="Spiegel L."/>
            <person name="Nascimento L."/>
            <person name="Zutavern T."/>
            <person name="O'Shaughnessy A."/>
            <person name="Dike S."/>
            <person name="Dedhia N."/>
            <person name="Preston R."/>
            <person name="Balija V."/>
            <person name="McCombie W.R."/>
            <person name="Chow T."/>
            <person name="Chen H."/>
            <person name="Chung M."/>
            <person name="Chen C."/>
            <person name="Shaw J."/>
            <person name="Wu H."/>
            <person name="Hsiao K."/>
            <person name="Chao Y."/>
            <person name="Chu M."/>
            <person name="Cheng C."/>
            <person name="Hour A."/>
            <person name="Lee P."/>
            <person name="Lin S."/>
            <person name="Lin Y."/>
            <person name="Liou J."/>
            <person name="Liu S."/>
            <person name="Hsing Y."/>
            <person name="Raghuvanshi S."/>
            <person name="Mohanty A."/>
            <person name="Bharti A.K."/>
            <person name="Gaur A."/>
            <person name="Gupta V."/>
            <person name="Kumar D."/>
            <person name="Ravi V."/>
            <person name="Vij S."/>
            <person name="Kapur A."/>
            <person name="Khurana P."/>
            <person name="Khurana P."/>
            <person name="Khurana J.P."/>
            <person name="Tyagi A.K."/>
            <person name="Gaikwad K."/>
            <person name="Singh A."/>
            <person name="Dalal V."/>
            <person name="Srivastava S."/>
            <person name="Dixit A."/>
            <person name="Pal A.K."/>
            <person name="Ghazi I.A."/>
            <person name="Yadav M."/>
            <person name="Pandit A."/>
            <person name="Bhargava A."/>
            <person name="Sureshbabu K."/>
            <person name="Batra K."/>
            <person name="Sharma T.R."/>
            <person name="Mohapatra T."/>
            <person name="Singh N.K."/>
            <person name="Messing J."/>
            <person name="Nelson A.B."/>
            <person name="Fuks G."/>
            <person name="Kavchok S."/>
            <person name="Keizer G."/>
            <person name="Linton E."/>
            <person name="Llaca V."/>
            <person name="Song R."/>
            <person name="Tanyolac B."/>
            <person name="Young S."/>
            <person name="Ho-Il K."/>
            <person name="Hahn J.H."/>
            <person name="Sangsakoo G."/>
            <person name="Vanavichit A."/>
            <person name="de Mattos Luiz.A.T."/>
            <person name="Zimmer P.D."/>
            <person name="Malone G."/>
            <person name="Dellagostin O."/>
            <person name="de Oliveira A.C."/>
            <person name="Bevan M."/>
            <person name="Bancroft I."/>
            <person name="Minx P."/>
            <person name="Cordum H."/>
            <person name="Wilson R."/>
            <person name="Cheng Z."/>
            <person name="Jin W."/>
            <person name="Jiang J."/>
            <person name="Leong S.A."/>
            <person name="Iwama H."/>
            <person name="Gojobori T."/>
            <person name="Itoh T."/>
            <person name="Niimura Y."/>
            <person name="Fujii Y."/>
            <person name="Habara T."/>
            <person name="Sakai H."/>
            <person name="Sato Y."/>
            <person name="Wilson G."/>
            <person name="Kumar K."/>
            <person name="McCouch S."/>
            <person name="Juretic N."/>
            <person name="Hoen D."/>
            <person name="Wright S."/>
            <person name="Bruskiewich R."/>
            <person name="Bureau T."/>
            <person name="Miyao A."/>
            <person name="Hirochika H."/>
            <person name="Nishikawa T."/>
            <person name="Kadowaki K."/>
            <person name="Sugiura M."/>
            <person name="Burr B."/>
            <person name="Sasaki T."/>
        </authorList>
    </citation>
    <scope>NUCLEOTIDE SEQUENCE [LARGE SCALE GENOMIC DNA]</scope>
    <source>
        <strain evidence="2">cv. Nipponbare</strain>
    </source>
</reference>
<sequence>MLFRSNTSFQNIGWQLYLVSKKKGGGGIISTSKVYVSYEKIGNIILVQICLAVTEKQGVKKNIQIMLIQTKGIMTRCR</sequence>
<accession>A0A0P0XMK2</accession>
<organism evidence="1 2">
    <name type="scientific">Oryza sativa subsp. japonica</name>
    <name type="common">Rice</name>
    <dbReference type="NCBI Taxonomy" id="39947"/>
    <lineage>
        <taxon>Eukaryota</taxon>
        <taxon>Viridiplantae</taxon>
        <taxon>Streptophyta</taxon>
        <taxon>Embryophyta</taxon>
        <taxon>Tracheophyta</taxon>
        <taxon>Spermatophyta</taxon>
        <taxon>Magnoliopsida</taxon>
        <taxon>Liliopsida</taxon>
        <taxon>Poales</taxon>
        <taxon>Poaceae</taxon>
        <taxon>BOP clade</taxon>
        <taxon>Oryzoideae</taxon>
        <taxon>Oryzeae</taxon>
        <taxon>Oryzinae</taxon>
        <taxon>Oryza</taxon>
        <taxon>Oryza sativa</taxon>
    </lineage>
</organism>
<dbReference type="EMBL" id="AP014965">
    <property type="protein sequence ID" value="BAT07896.1"/>
    <property type="molecule type" value="Genomic_DNA"/>
</dbReference>
<protein>
    <submittedName>
        <fullName evidence="1">Os09g0388850 protein</fullName>
    </submittedName>
</protein>
<proteinExistence type="predicted"/>
<dbReference type="Gramene" id="Os09t0388850-01">
    <property type="protein sequence ID" value="Os09t0388850-01"/>
    <property type="gene ID" value="Os09g0388850"/>
</dbReference>
<reference evidence="1 2" key="2">
    <citation type="journal article" date="2013" name="Plant Cell Physiol.">
        <title>Rice Annotation Project Database (RAP-DB): an integrative and interactive database for rice genomics.</title>
        <authorList>
            <person name="Sakai H."/>
            <person name="Lee S.S."/>
            <person name="Tanaka T."/>
            <person name="Numa H."/>
            <person name="Kim J."/>
            <person name="Kawahara Y."/>
            <person name="Wakimoto H."/>
            <person name="Yang C.C."/>
            <person name="Iwamoto M."/>
            <person name="Abe T."/>
            <person name="Yamada Y."/>
            <person name="Muto A."/>
            <person name="Inokuchi H."/>
            <person name="Ikemura T."/>
            <person name="Matsumoto T."/>
            <person name="Sasaki T."/>
            <person name="Itoh T."/>
        </authorList>
    </citation>
    <scope>NUCLEOTIDE SEQUENCE [LARGE SCALE GENOMIC DNA]</scope>
    <source>
        <strain evidence="2">cv. Nipponbare</strain>
    </source>
</reference>
<dbReference type="Proteomes" id="UP000059680">
    <property type="component" value="Chromosome 9"/>
</dbReference>
<gene>
    <name evidence="1" type="ordered locus">Os09g0388850</name>
    <name evidence="1" type="ORF">OSNPB_090388850</name>
</gene>
<evidence type="ECO:0000313" key="2">
    <source>
        <dbReference type="Proteomes" id="UP000059680"/>
    </source>
</evidence>
<dbReference type="AlphaFoldDB" id="A0A0P0XMK2"/>
<keyword evidence="2" id="KW-1185">Reference proteome</keyword>
<dbReference type="PaxDb" id="39947-A0A0P0XMK2"/>
<reference evidence="1 2" key="3">
    <citation type="journal article" date="2013" name="Rice">
        <title>Improvement of the Oryza sativa Nipponbare reference genome using next generation sequence and optical map data.</title>
        <authorList>
            <person name="Kawahara Y."/>
            <person name="de la Bastide M."/>
            <person name="Hamilton J.P."/>
            <person name="Kanamori H."/>
            <person name="McCombie W.R."/>
            <person name="Ouyang S."/>
            <person name="Schwartz D.C."/>
            <person name="Tanaka T."/>
            <person name="Wu J."/>
            <person name="Zhou S."/>
            <person name="Childs K.L."/>
            <person name="Davidson R.M."/>
            <person name="Lin H."/>
            <person name="Quesada-Ocampo L."/>
            <person name="Vaillancourt B."/>
            <person name="Sakai H."/>
            <person name="Lee S.S."/>
            <person name="Kim J."/>
            <person name="Numa H."/>
            <person name="Itoh T."/>
            <person name="Buell C.R."/>
            <person name="Matsumoto T."/>
        </authorList>
    </citation>
    <scope>NUCLEOTIDE SEQUENCE [LARGE SCALE GENOMIC DNA]</scope>
    <source>
        <strain evidence="2">cv. Nipponbare</strain>
    </source>
</reference>